<keyword evidence="3" id="KW-0862">Zinc</keyword>
<dbReference type="InterPro" id="IPR013083">
    <property type="entry name" value="Znf_RING/FYVE/PHD"/>
</dbReference>
<organism evidence="7 8">
    <name type="scientific">Pan troglodytes</name>
    <name type="common">Chimpanzee</name>
    <dbReference type="NCBI Taxonomy" id="9598"/>
    <lineage>
        <taxon>Eukaryota</taxon>
        <taxon>Metazoa</taxon>
        <taxon>Chordata</taxon>
        <taxon>Craniata</taxon>
        <taxon>Vertebrata</taxon>
        <taxon>Euteleostomi</taxon>
        <taxon>Mammalia</taxon>
        <taxon>Eutheria</taxon>
        <taxon>Euarchontoglires</taxon>
        <taxon>Primates</taxon>
        <taxon>Haplorrhini</taxon>
        <taxon>Catarrhini</taxon>
        <taxon>Hominidae</taxon>
        <taxon>Pan</taxon>
    </lineage>
</organism>
<evidence type="ECO:0000256" key="3">
    <source>
        <dbReference type="ARBA" id="ARBA00022833"/>
    </source>
</evidence>
<keyword evidence="2 4" id="KW-0863">Zinc-finger</keyword>
<dbReference type="AlphaFoldDB" id="A0A2J8L423"/>
<dbReference type="GO" id="GO:0008270">
    <property type="term" value="F:zinc ion binding"/>
    <property type="evidence" value="ECO:0007669"/>
    <property type="project" value="UniProtKB-KW"/>
</dbReference>
<dbReference type="SUPFAM" id="SSF57850">
    <property type="entry name" value="RING/U-box"/>
    <property type="match status" value="1"/>
</dbReference>
<evidence type="ECO:0000256" key="2">
    <source>
        <dbReference type="ARBA" id="ARBA00022771"/>
    </source>
</evidence>
<dbReference type="Pfam" id="PF00097">
    <property type="entry name" value="zf-C3HC4"/>
    <property type="match status" value="1"/>
</dbReference>
<dbReference type="InterPro" id="IPR018957">
    <property type="entry name" value="Znf_C3HC4_RING-type"/>
</dbReference>
<name>A0A2J8L423_PANTR</name>
<proteinExistence type="predicted"/>
<evidence type="ECO:0000313" key="8">
    <source>
        <dbReference type="Proteomes" id="UP000236370"/>
    </source>
</evidence>
<dbReference type="EMBL" id="NBAG03000313">
    <property type="protein sequence ID" value="PNI42016.1"/>
    <property type="molecule type" value="Genomic_DNA"/>
</dbReference>
<gene>
    <name evidence="7" type="ORF">CK820_G0033029</name>
</gene>
<keyword evidence="1" id="KW-0479">Metal-binding</keyword>
<evidence type="ECO:0000259" key="6">
    <source>
        <dbReference type="PROSITE" id="PS50089"/>
    </source>
</evidence>
<evidence type="ECO:0000313" key="7">
    <source>
        <dbReference type="EMBL" id="PNI42016.1"/>
    </source>
</evidence>
<comment type="caution">
    <text evidence="7">The sequence shown here is derived from an EMBL/GenBank/DDBJ whole genome shotgun (WGS) entry which is preliminary data.</text>
</comment>
<accession>A0A2J8L423</accession>
<dbReference type="Gene3D" id="3.30.40.10">
    <property type="entry name" value="Zinc/RING finger domain, C3HC4 (zinc finger)"/>
    <property type="match status" value="1"/>
</dbReference>
<protein>
    <submittedName>
        <fullName evidence="7">ANKIB1 isoform 5</fullName>
    </submittedName>
</protein>
<dbReference type="InterPro" id="IPR001841">
    <property type="entry name" value="Znf_RING"/>
</dbReference>
<evidence type="ECO:0000256" key="5">
    <source>
        <dbReference type="SAM" id="MobiDB-lite"/>
    </source>
</evidence>
<evidence type="ECO:0000256" key="4">
    <source>
        <dbReference type="PROSITE-ProRule" id="PRU00175"/>
    </source>
</evidence>
<feature type="region of interest" description="Disordered" evidence="5">
    <location>
        <begin position="1"/>
        <end position="26"/>
    </location>
</feature>
<sequence>LPSPRTPRTTRSSVTSPDEISLSPGDLDTSLCDICMCSISVFEDPVDMPCGHDFCRGCWESIVISRESLPMISSVNFTCKIKI</sequence>
<reference evidence="7 8" key="1">
    <citation type="submission" date="2017-12" db="EMBL/GenBank/DDBJ databases">
        <title>High-resolution comparative analysis of great ape genomes.</title>
        <authorList>
            <person name="Pollen A."/>
            <person name="Hastie A."/>
            <person name="Hormozdiari F."/>
            <person name="Dougherty M."/>
            <person name="Liu R."/>
            <person name="Chaisson M."/>
            <person name="Hoppe E."/>
            <person name="Hill C."/>
            <person name="Pang A."/>
            <person name="Hillier L."/>
            <person name="Baker C."/>
            <person name="Armstrong J."/>
            <person name="Shendure J."/>
            <person name="Paten B."/>
            <person name="Wilson R."/>
            <person name="Chao H."/>
            <person name="Schneider V."/>
            <person name="Ventura M."/>
            <person name="Kronenberg Z."/>
            <person name="Murali S."/>
            <person name="Gordon D."/>
            <person name="Cantsilieris S."/>
            <person name="Munson K."/>
            <person name="Nelson B."/>
            <person name="Raja A."/>
            <person name="Underwood J."/>
            <person name="Diekhans M."/>
            <person name="Fiddes I."/>
            <person name="Haussler D."/>
            <person name="Eichler E."/>
        </authorList>
    </citation>
    <scope>NUCLEOTIDE SEQUENCE [LARGE SCALE GENOMIC DNA]</scope>
    <source>
        <strain evidence="7">Yerkes chimp pedigree #C0471</strain>
    </source>
</reference>
<dbReference type="Proteomes" id="UP000236370">
    <property type="component" value="Unassembled WGS sequence"/>
</dbReference>
<dbReference type="PROSITE" id="PS50089">
    <property type="entry name" value="ZF_RING_2"/>
    <property type="match status" value="1"/>
</dbReference>
<feature type="domain" description="RING-type" evidence="6">
    <location>
        <begin position="32"/>
        <end position="79"/>
    </location>
</feature>
<feature type="non-terminal residue" evidence="7">
    <location>
        <position position="1"/>
    </location>
</feature>
<feature type="compositionally biased region" description="Low complexity" evidence="5">
    <location>
        <begin position="1"/>
        <end position="17"/>
    </location>
</feature>
<evidence type="ECO:0000256" key="1">
    <source>
        <dbReference type="ARBA" id="ARBA00022723"/>
    </source>
</evidence>